<evidence type="ECO:0000259" key="5">
    <source>
        <dbReference type="Pfam" id="PF08240"/>
    </source>
</evidence>
<proteinExistence type="predicted"/>
<dbReference type="InterPro" id="IPR002328">
    <property type="entry name" value="ADH_Zn_CS"/>
</dbReference>
<organism evidence="6">
    <name type="scientific">marine sediment metagenome</name>
    <dbReference type="NCBI Taxonomy" id="412755"/>
    <lineage>
        <taxon>unclassified sequences</taxon>
        <taxon>metagenomes</taxon>
        <taxon>ecological metagenomes</taxon>
    </lineage>
</organism>
<evidence type="ECO:0000256" key="4">
    <source>
        <dbReference type="ARBA" id="ARBA00023002"/>
    </source>
</evidence>
<dbReference type="AlphaFoldDB" id="X1H8B2"/>
<dbReference type="InterPro" id="IPR013154">
    <property type="entry name" value="ADH-like_N"/>
</dbReference>
<dbReference type="PROSITE" id="PS00059">
    <property type="entry name" value="ADH_ZINC"/>
    <property type="match status" value="1"/>
</dbReference>
<dbReference type="EMBL" id="BARU01023455">
    <property type="protein sequence ID" value="GAH53320.1"/>
    <property type="molecule type" value="Genomic_DNA"/>
</dbReference>
<keyword evidence="2" id="KW-0479">Metal-binding</keyword>
<dbReference type="Gene3D" id="3.90.180.10">
    <property type="entry name" value="Medium-chain alcohol dehydrogenases, catalytic domain"/>
    <property type="match status" value="1"/>
</dbReference>
<dbReference type="PANTHER" id="PTHR42940:SF8">
    <property type="entry name" value="VACUOLAR PROTEIN SORTING-ASSOCIATED PROTEIN 11"/>
    <property type="match status" value="1"/>
</dbReference>
<evidence type="ECO:0000256" key="2">
    <source>
        <dbReference type="ARBA" id="ARBA00022723"/>
    </source>
</evidence>
<feature type="non-terminal residue" evidence="6">
    <location>
        <position position="73"/>
    </location>
</feature>
<dbReference type="InterPro" id="IPR011032">
    <property type="entry name" value="GroES-like_sf"/>
</dbReference>
<reference evidence="6" key="1">
    <citation type="journal article" date="2014" name="Front. Microbiol.">
        <title>High frequency of phylogenetically diverse reductive dehalogenase-homologous genes in deep subseafloor sedimentary metagenomes.</title>
        <authorList>
            <person name="Kawai M."/>
            <person name="Futagami T."/>
            <person name="Toyoda A."/>
            <person name="Takaki Y."/>
            <person name="Nishi S."/>
            <person name="Hori S."/>
            <person name="Arai W."/>
            <person name="Tsubouchi T."/>
            <person name="Morono Y."/>
            <person name="Uchiyama I."/>
            <person name="Ito T."/>
            <person name="Fujiyama A."/>
            <person name="Inagaki F."/>
            <person name="Takami H."/>
        </authorList>
    </citation>
    <scope>NUCLEOTIDE SEQUENCE</scope>
    <source>
        <strain evidence="6">Expedition CK06-06</strain>
    </source>
</reference>
<dbReference type="SUPFAM" id="SSF50129">
    <property type="entry name" value="GroES-like"/>
    <property type="match status" value="1"/>
</dbReference>
<keyword evidence="3" id="KW-0862">Zinc</keyword>
<dbReference type="PANTHER" id="PTHR42940">
    <property type="entry name" value="ALCOHOL DEHYDROGENASE 1-RELATED"/>
    <property type="match status" value="1"/>
</dbReference>
<evidence type="ECO:0000256" key="3">
    <source>
        <dbReference type="ARBA" id="ARBA00022833"/>
    </source>
</evidence>
<gene>
    <name evidence="6" type="ORF">S03H2_38065</name>
</gene>
<evidence type="ECO:0000256" key="1">
    <source>
        <dbReference type="ARBA" id="ARBA00001947"/>
    </source>
</evidence>
<keyword evidence="4" id="KW-0560">Oxidoreductase</keyword>
<comment type="caution">
    <text evidence="6">The sequence shown here is derived from an EMBL/GenBank/DDBJ whole genome shotgun (WGS) entry which is preliminary data.</text>
</comment>
<dbReference type="GO" id="GO:0016491">
    <property type="term" value="F:oxidoreductase activity"/>
    <property type="evidence" value="ECO:0007669"/>
    <property type="project" value="UniProtKB-KW"/>
</dbReference>
<comment type="cofactor">
    <cofactor evidence="1">
        <name>Zn(2+)</name>
        <dbReference type="ChEBI" id="CHEBI:29105"/>
    </cofactor>
</comment>
<dbReference type="GO" id="GO:0008270">
    <property type="term" value="F:zinc ion binding"/>
    <property type="evidence" value="ECO:0007669"/>
    <property type="project" value="InterPro"/>
</dbReference>
<dbReference type="Pfam" id="PF08240">
    <property type="entry name" value="ADH_N"/>
    <property type="match status" value="1"/>
</dbReference>
<name>X1H8B2_9ZZZZ</name>
<feature type="domain" description="Alcohol dehydrogenase-like N-terminal" evidence="5">
    <location>
        <begin position="24"/>
        <end position="73"/>
    </location>
</feature>
<sequence>MKAAVLYEVNSPFRVEEVSLDEPGDQEVLVKMVATGLCHTDVHYIHGDVPAIMPVVLGHEGAGIVEKVGPGVT</sequence>
<accession>X1H8B2</accession>
<evidence type="ECO:0000313" key="6">
    <source>
        <dbReference type="EMBL" id="GAH53320.1"/>
    </source>
</evidence>
<protein>
    <recommendedName>
        <fullName evidence="5">Alcohol dehydrogenase-like N-terminal domain-containing protein</fullName>
    </recommendedName>
</protein>